<evidence type="ECO:0000256" key="1">
    <source>
        <dbReference type="SAM" id="MobiDB-lite"/>
    </source>
</evidence>
<reference evidence="2 3" key="1">
    <citation type="submission" date="2016-03" db="EMBL/GenBank/DDBJ databases">
        <title>Whole genome sequencing of Grifola frondosa 9006-11.</title>
        <authorList>
            <person name="Min B."/>
            <person name="Park H."/>
            <person name="Kim J.-G."/>
            <person name="Cho H."/>
            <person name="Oh Y.-L."/>
            <person name="Kong W.-S."/>
            <person name="Choi I.-G."/>
        </authorList>
    </citation>
    <scope>NUCLEOTIDE SEQUENCE [LARGE SCALE GENOMIC DNA]</scope>
    <source>
        <strain evidence="2 3">9006-11</strain>
    </source>
</reference>
<feature type="compositionally biased region" description="Basic and acidic residues" evidence="1">
    <location>
        <begin position="420"/>
        <end position="432"/>
    </location>
</feature>
<dbReference type="EMBL" id="LUGG01000022">
    <property type="protein sequence ID" value="OBZ68123.1"/>
    <property type="molecule type" value="Genomic_DNA"/>
</dbReference>
<proteinExistence type="predicted"/>
<comment type="caution">
    <text evidence="2">The sequence shown here is derived from an EMBL/GenBank/DDBJ whole genome shotgun (WGS) entry which is preliminary data.</text>
</comment>
<feature type="compositionally biased region" description="Acidic residues" evidence="1">
    <location>
        <begin position="299"/>
        <end position="308"/>
    </location>
</feature>
<protein>
    <submittedName>
        <fullName evidence="2">Uncharacterized protein</fullName>
    </submittedName>
</protein>
<feature type="compositionally biased region" description="Pro residues" evidence="1">
    <location>
        <begin position="440"/>
        <end position="455"/>
    </location>
</feature>
<gene>
    <name evidence="2" type="ORF">A0H81_11817</name>
</gene>
<dbReference type="OrthoDB" id="6627536at2759"/>
<feature type="compositionally biased region" description="Acidic residues" evidence="1">
    <location>
        <begin position="265"/>
        <end position="279"/>
    </location>
</feature>
<evidence type="ECO:0000313" key="3">
    <source>
        <dbReference type="Proteomes" id="UP000092993"/>
    </source>
</evidence>
<name>A0A1C7LTP9_GRIFR</name>
<dbReference type="AlphaFoldDB" id="A0A1C7LTP9"/>
<keyword evidence="3" id="KW-1185">Reference proteome</keyword>
<sequence length="513" mass="56167">MRESEPPKGKTKAPASSSSTSSSLTAESEDNDNAAVAEQVLGEVPADPQSPVKTGEIVKVQTPKSLAVAAQPREANGRFGKKASTNGRYMRKNFTFTAGGRRLSRAQRAKYRSKVRAEVEKEREEEKAKAGTERVSQDPPAYALPETESAENMESAAIKRLREEEEEEEEDRTGKKPRVDEEEEEEAEAEAEEEEEDEENDDNDEEGADSLHFRVPLAGGMKSGVGLLSGANPVAFARRKWVCVNSDGPSEAPDTLSAFGMQSSTDDDADLPVTPEDETDHTVAVVDSREELSDAHEEKDEDEDEDEDANHVSHAPSLPFRASYLGRLTFKPSPVNLARRRWAPQPKARTVNDVEHIAESCRKQSYLDPPTPASLDLFKAEPLEVMRRQNRATNTRRSPSDAMEADISSSEEDAQSSNHSLDDSERDSEQAVERIVLAPPSEPPESRPPSAPNRSPPSTQMSPGLAWKQTVLLPSNVPYPDFSMLAVSFPLNAPSSPAKLINAGWDTSSDTDS</sequence>
<dbReference type="STRING" id="5627.A0A1C7LTP9"/>
<feature type="region of interest" description="Disordered" evidence="1">
    <location>
        <begin position="387"/>
        <end position="466"/>
    </location>
</feature>
<feature type="region of interest" description="Disordered" evidence="1">
    <location>
        <begin position="363"/>
        <end position="382"/>
    </location>
</feature>
<feature type="compositionally biased region" description="Low complexity" evidence="1">
    <location>
        <begin position="12"/>
        <end position="26"/>
    </location>
</feature>
<feature type="compositionally biased region" description="Acidic residues" evidence="1">
    <location>
        <begin position="180"/>
        <end position="208"/>
    </location>
</feature>
<organism evidence="2 3">
    <name type="scientific">Grifola frondosa</name>
    <name type="common">Maitake</name>
    <name type="synonym">Polyporus frondosus</name>
    <dbReference type="NCBI Taxonomy" id="5627"/>
    <lineage>
        <taxon>Eukaryota</taxon>
        <taxon>Fungi</taxon>
        <taxon>Dikarya</taxon>
        <taxon>Basidiomycota</taxon>
        <taxon>Agaricomycotina</taxon>
        <taxon>Agaricomycetes</taxon>
        <taxon>Polyporales</taxon>
        <taxon>Grifolaceae</taxon>
        <taxon>Grifola</taxon>
    </lineage>
</organism>
<feature type="compositionally biased region" description="Basic residues" evidence="1">
    <location>
        <begin position="102"/>
        <end position="114"/>
    </location>
</feature>
<dbReference type="Proteomes" id="UP000092993">
    <property type="component" value="Unassembled WGS sequence"/>
</dbReference>
<feature type="compositionally biased region" description="Basic and acidic residues" evidence="1">
    <location>
        <begin position="287"/>
        <end position="298"/>
    </location>
</feature>
<feature type="compositionally biased region" description="Basic and acidic residues" evidence="1">
    <location>
        <begin position="115"/>
        <end position="136"/>
    </location>
</feature>
<feature type="region of interest" description="Disordered" evidence="1">
    <location>
        <begin position="1"/>
        <end position="221"/>
    </location>
</feature>
<accession>A0A1C7LTP9</accession>
<feature type="region of interest" description="Disordered" evidence="1">
    <location>
        <begin position="248"/>
        <end position="314"/>
    </location>
</feature>
<evidence type="ECO:0000313" key="2">
    <source>
        <dbReference type="EMBL" id="OBZ68123.1"/>
    </source>
</evidence>